<dbReference type="CDD" id="cd04869">
    <property type="entry name" value="ACT_GcvR_2"/>
    <property type="match status" value="1"/>
</dbReference>
<evidence type="ECO:0000313" key="3">
    <source>
        <dbReference type="Proteomes" id="UP000189177"/>
    </source>
</evidence>
<dbReference type="Pfam" id="PF13740">
    <property type="entry name" value="ACT_6"/>
    <property type="match status" value="2"/>
</dbReference>
<evidence type="ECO:0000313" key="2">
    <source>
        <dbReference type="EMBL" id="OOC09417.1"/>
    </source>
</evidence>
<keyword evidence="1" id="KW-0678">Repressor</keyword>
<organism evidence="2 3">
    <name type="scientific">Thioalkalivibrio halophilus</name>
    <dbReference type="NCBI Taxonomy" id="252474"/>
    <lineage>
        <taxon>Bacteria</taxon>
        <taxon>Pseudomonadati</taxon>
        <taxon>Pseudomonadota</taxon>
        <taxon>Gammaproteobacteria</taxon>
        <taxon>Chromatiales</taxon>
        <taxon>Ectothiorhodospiraceae</taxon>
        <taxon>Thioalkalivibrio</taxon>
    </lineage>
</organism>
<comment type="subcellular location">
    <subcellularLocation>
        <location evidence="1">Cytoplasm</location>
    </subcellularLocation>
</comment>
<dbReference type="OrthoDB" id="12860at2"/>
<dbReference type="InterPro" id="IPR016867">
    <property type="entry name" value="GcvR"/>
</dbReference>
<dbReference type="SUPFAM" id="SSF55021">
    <property type="entry name" value="ACT-like"/>
    <property type="match status" value="2"/>
</dbReference>
<name>A0A1V2ZWA3_9GAMM</name>
<keyword evidence="1" id="KW-0804">Transcription</keyword>
<accession>A0A1V2ZWA3</accession>
<dbReference type="Proteomes" id="UP000189177">
    <property type="component" value="Unassembled WGS sequence"/>
</dbReference>
<dbReference type="PANTHER" id="PTHR34875:SF6">
    <property type="entry name" value="UPF0237 PROTEIN MJ1558"/>
    <property type="match status" value="1"/>
</dbReference>
<dbReference type="EMBL" id="MUZR01000050">
    <property type="protein sequence ID" value="OOC09417.1"/>
    <property type="molecule type" value="Genomic_DNA"/>
</dbReference>
<dbReference type="PIRSF" id="PIRSF028103">
    <property type="entry name" value="GcvR"/>
    <property type="match status" value="1"/>
</dbReference>
<gene>
    <name evidence="2" type="ORF">B1A74_11055</name>
</gene>
<dbReference type="InterPro" id="IPR050990">
    <property type="entry name" value="UPF0237/GcvR_regulator"/>
</dbReference>
<reference evidence="2 3" key="1">
    <citation type="submission" date="2017-02" db="EMBL/GenBank/DDBJ databases">
        <title>Genomic diversity within the haloalkaliphilic genus Thioalkalivibrio.</title>
        <authorList>
            <person name="Ahn A.-C."/>
            <person name="Meier-Kolthoff J."/>
            <person name="Overmars L."/>
            <person name="Richter M."/>
            <person name="Woyke T."/>
            <person name="Sorokin D.Y."/>
            <person name="Muyzer G."/>
        </authorList>
    </citation>
    <scope>NUCLEOTIDE SEQUENCE [LARGE SCALE GENOMIC DNA]</scope>
    <source>
        <strain evidence="2 3">HL17</strain>
    </source>
</reference>
<dbReference type="RefSeq" id="WP_018946802.1">
    <property type="nucleotide sequence ID" value="NZ_MUZR01000050.1"/>
</dbReference>
<keyword evidence="1" id="KW-0963">Cytoplasm</keyword>
<dbReference type="GO" id="GO:0006355">
    <property type="term" value="P:regulation of DNA-templated transcription"/>
    <property type="evidence" value="ECO:0007669"/>
    <property type="project" value="UniProtKB-UniRule"/>
</dbReference>
<evidence type="ECO:0000256" key="1">
    <source>
        <dbReference type="PIRNR" id="PIRNR028103"/>
    </source>
</evidence>
<keyword evidence="3" id="KW-1185">Reference proteome</keyword>
<sequence>MKTSVILTLIGPDRPGLVSKVAARAREAGGNWLESRMAQLAGQFAGVVMLEADTAGVDALETAMRELEGEGLQIHIQRGDDLPVPEPVPAQHKVLLDLMGHDRPGIVQDITAVLSRHGVGVENLDTAVEPGSMTGEPMFRARARIGVPEGVDLDTLQDDLEALANELMVDLDLHDPQSEAPEKA</sequence>
<dbReference type="PANTHER" id="PTHR34875">
    <property type="entry name" value="UPF0237 PROTEIN MJ1558"/>
    <property type="match status" value="1"/>
</dbReference>
<proteinExistence type="predicted"/>
<dbReference type="STRING" id="252474.B1A74_11055"/>
<dbReference type="AlphaFoldDB" id="A0A1V2ZWA3"/>
<dbReference type="GO" id="GO:0005737">
    <property type="term" value="C:cytoplasm"/>
    <property type="evidence" value="ECO:0007669"/>
    <property type="project" value="UniProtKB-SubCell"/>
</dbReference>
<dbReference type="InterPro" id="IPR045865">
    <property type="entry name" value="ACT-like_dom_sf"/>
</dbReference>
<protein>
    <recommendedName>
        <fullName evidence="1">Glycine cleavage system transcriptional repressor</fullName>
    </recommendedName>
</protein>
<comment type="caution">
    <text evidence="2">The sequence shown here is derived from an EMBL/GenBank/DDBJ whole genome shotgun (WGS) entry which is preliminary data.</text>
</comment>
<dbReference type="Gene3D" id="3.30.70.260">
    <property type="match status" value="2"/>
</dbReference>